<dbReference type="InterPro" id="IPR036162">
    <property type="entry name" value="Resolvase-like_N_sf"/>
</dbReference>
<name>D0LN15_HALO1</name>
<dbReference type="CDD" id="cd00338">
    <property type="entry name" value="Ser_Recombinase"/>
    <property type="match status" value="1"/>
</dbReference>
<sequence>MSKRKPKESAPAAPSKRAAIYTRKSTGKGLDRDFNSLDAQREACEQYIKSQAHQGWQLVETHYDDGGFTGANIDRPAFARLLRDVDAGRIDVVVVYKADRLSRSLLDFANVISRFNKTDTAFVAVTQNFSTADAIGRLTLNILMSFAEFEREMISERTRDKVAGSRKRGKWTGGPLPVGYASRDKKLVVVEREARIVREIFARYLRGDSVFEIARYLNESGRRKPVRTSRTGHVLAKREWDKGSVLRALKNPVYAGFMRFGGELFEGEHKAIIDRESFEQAAARLAANCVSSVPKVPRDDYVLSGRLFCVLCGSAMTPKSTTKRRTGKLYRYYQCVVKDKSGHDACRARPLPAAGIEAYVVERIRVVTAGGALARDVAARVEAHAARRRAELVAERTARASEIAARSADGRALLDTLAGLDASARRLVEERLGEIGRAVAEAERELAEAERALLALDEQQSEAQWTASTLEHFADVWKVMTPGNRIRLVQALVRRIEVNEPRQEIRVVLHDLEFEHSEDEHAEAGTAGAAQLAEVPA</sequence>
<dbReference type="PROSITE" id="PS51737">
    <property type="entry name" value="RECOMBINASE_DNA_BIND"/>
    <property type="match status" value="1"/>
</dbReference>
<dbReference type="AlphaFoldDB" id="D0LN15"/>
<dbReference type="PANTHER" id="PTHR30461">
    <property type="entry name" value="DNA-INVERTASE FROM LAMBDOID PROPHAGE"/>
    <property type="match status" value="1"/>
</dbReference>
<feature type="domain" description="Resolvase/invertase-type recombinase catalytic" evidence="3">
    <location>
        <begin position="17"/>
        <end position="169"/>
    </location>
</feature>
<evidence type="ECO:0000256" key="1">
    <source>
        <dbReference type="SAM" id="Coils"/>
    </source>
</evidence>
<dbReference type="InterPro" id="IPR050639">
    <property type="entry name" value="SSR_resolvase"/>
</dbReference>
<dbReference type="eggNOG" id="COG1961">
    <property type="taxonomic scope" value="Bacteria"/>
</dbReference>
<dbReference type="Gene3D" id="3.40.50.1390">
    <property type="entry name" value="Resolvase, N-terminal catalytic domain"/>
    <property type="match status" value="1"/>
</dbReference>
<evidence type="ECO:0000259" key="3">
    <source>
        <dbReference type="PROSITE" id="PS51736"/>
    </source>
</evidence>
<reference evidence="5 6" key="1">
    <citation type="journal article" date="2010" name="Stand. Genomic Sci.">
        <title>Complete genome sequence of Haliangium ochraceum type strain (SMP-2).</title>
        <authorList>
            <consortium name="US DOE Joint Genome Institute (JGI-PGF)"/>
            <person name="Ivanova N."/>
            <person name="Daum C."/>
            <person name="Lang E."/>
            <person name="Abt B."/>
            <person name="Kopitz M."/>
            <person name="Saunders E."/>
            <person name="Lapidus A."/>
            <person name="Lucas S."/>
            <person name="Glavina Del Rio T."/>
            <person name="Nolan M."/>
            <person name="Tice H."/>
            <person name="Copeland A."/>
            <person name="Cheng J.F."/>
            <person name="Chen F."/>
            <person name="Bruce D."/>
            <person name="Goodwin L."/>
            <person name="Pitluck S."/>
            <person name="Mavromatis K."/>
            <person name="Pati A."/>
            <person name="Mikhailova N."/>
            <person name="Chen A."/>
            <person name="Palaniappan K."/>
            <person name="Land M."/>
            <person name="Hauser L."/>
            <person name="Chang Y.J."/>
            <person name="Jeffries C.D."/>
            <person name="Detter J.C."/>
            <person name="Brettin T."/>
            <person name="Rohde M."/>
            <person name="Goker M."/>
            <person name="Bristow J."/>
            <person name="Markowitz V."/>
            <person name="Eisen J.A."/>
            <person name="Hugenholtz P."/>
            <person name="Kyrpides N.C."/>
            <person name="Klenk H.P."/>
        </authorList>
    </citation>
    <scope>NUCLEOTIDE SEQUENCE [LARGE SCALE GENOMIC DNA]</scope>
    <source>
        <strain evidence="6">DSM 14365 / CIP 107738 / JCM 11303 / AJ 13395 / SMP-2</strain>
    </source>
</reference>
<dbReference type="RefSeq" id="WP_012826009.1">
    <property type="nucleotide sequence ID" value="NC_013440.1"/>
</dbReference>
<gene>
    <name evidence="5" type="ordered locus">Hoch_0770</name>
</gene>
<dbReference type="HOGENOM" id="CLU_010686_18_15_7"/>
<dbReference type="EMBL" id="CP001804">
    <property type="protein sequence ID" value="ACY13386.1"/>
    <property type="molecule type" value="Genomic_DNA"/>
</dbReference>
<dbReference type="InterPro" id="IPR011109">
    <property type="entry name" value="DNA_bind_recombinase_dom"/>
</dbReference>
<dbReference type="SMART" id="SM00857">
    <property type="entry name" value="Resolvase"/>
    <property type="match status" value="1"/>
</dbReference>
<dbReference type="InterPro" id="IPR006119">
    <property type="entry name" value="Resolv_N"/>
</dbReference>
<dbReference type="GO" id="GO:0003677">
    <property type="term" value="F:DNA binding"/>
    <property type="evidence" value="ECO:0007669"/>
    <property type="project" value="InterPro"/>
</dbReference>
<evidence type="ECO:0000256" key="2">
    <source>
        <dbReference type="SAM" id="MobiDB-lite"/>
    </source>
</evidence>
<evidence type="ECO:0000313" key="6">
    <source>
        <dbReference type="Proteomes" id="UP000001880"/>
    </source>
</evidence>
<keyword evidence="6" id="KW-1185">Reference proteome</keyword>
<dbReference type="Pfam" id="PF07508">
    <property type="entry name" value="Recombinase"/>
    <property type="match status" value="1"/>
</dbReference>
<dbReference type="InterPro" id="IPR025827">
    <property type="entry name" value="Zn_ribbon_recom_dom"/>
</dbReference>
<accession>D0LN15</accession>
<dbReference type="GO" id="GO:0000150">
    <property type="term" value="F:DNA strand exchange activity"/>
    <property type="evidence" value="ECO:0007669"/>
    <property type="project" value="InterPro"/>
</dbReference>
<feature type="compositionally biased region" description="Low complexity" evidence="2">
    <location>
        <begin position="524"/>
        <end position="537"/>
    </location>
</feature>
<dbReference type="KEGG" id="hoh:Hoch_0770"/>
<feature type="domain" description="Recombinase" evidence="4">
    <location>
        <begin position="177"/>
        <end position="291"/>
    </location>
</feature>
<feature type="region of interest" description="Disordered" evidence="2">
    <location>
        <begin position="518"/>
        <end position="537"/>
    </location>
</feature>
<dbReference type="Gene3D" id="3.90.1750.20">
    <property type="entry name" value="Putative Large Serine Recombinase, Chain B, Domain 2"/>
    <property type="match status" value="1"/>
</dbReference>
<dbReference type="STRING" id="502025.Hoch_0770"/>
<organism evidence="5 6">
    <name type="scientific">Haliangium ochraceum (strain DSM 14365 / JCM 11303 / SMP-2)</name>
    <dbReference type="NCBI Taxonomy" id="502025"/>
    <lineage>
        <taxon>Bacteria</taxon>
        <taxon>Pseudomonadati</taxon>
        <taxon>Myxococcota</taxon>
        <taxon>Polyangia</taxon>
        <taxon>Haliangiales</taxon>
        <taxon>Kofleriaceae</taxon>
        <taxon>Haliangium</taxon>
    </lineage>
</organism>
<dbReference type="SUPFAM" id="SSF53041">
    <property type="entry name" value="Resolvase-like"/>
    <property type="match status" value="1"/>
</dbReference>
<proteinExistence type="predicted"/>
<dbReference type="Pfam" id="PF00239">
    <property type="entry name" value="Resolvase"/>
    <property type="match status" value="1"/>
</dbReference>
<evidence type="ECO:0000313" key="5">
    <source>
        <dbReference type="EMBL" id="ACY13386.1"/>
    </source>
</evidence>
<protein>
    <submittedName>
        <fullName evidence="5">Resolvase domain protein</fullName>
    </submittedName>
</protein>
<feature type="region of interest" description="Disordered" evidence="2">
    <location>
        <begin position="1"/>
        <end position="27"/>
    </location>
</feature>
<feature type="coiled-coil region" evidence="1">
    <location>
        <begin position="425"/>
        <end position="462"/>
    </location>
</feature>
<dbReference type="PANTHER" id="PTHR30461:SF23">
    <property type="entry name" value="DNA RECOMBINASE-RELATED"/>
    <property type="match status" value="1"/>
</dbReference>
<dbReference type="Pfam" id="PF13408">
    <property type="entry name" value="Zn_ribbon_recom"/>
    <property type="match status" value="1"/>
</dbReference>
<dbReference type="PROSITE" id="PS51736">
    <property type="entry name" value="RECOMBINASES_3"/>
    <property type="match status" value="1"/>
</dbReference>
<dbReference type="Proteomes" id="UP000001880">
    <property type="component" value="Chromosome"/>
</dbReference>
<dbReference type="OrthoDB" id="9797501at2"/>
<dbReference type="InterPro" id="IPR038109">
    <property type="entry name" value="DNA_bind_recomb_sf"/>
</dbReference>
<evidence type="ECO:0000259" key="4">
    <source>
        <dbReference type="PROSITE" id="PS51737"/>
    </source>
</evidence>
<keyword evidence="1" id="KW-0175">Coiled coil</keyword>